<accession>A0ACC1QHU1</accession>
<gene>
    <name evidence="1" type="ORF">NLG97_g8803</name>
</gene>
<reference evidence="1" key="1">
    <citation type="submission" date="2022-07" db="EMBL/GenBank/DDBJ databases">
        <title>Genome Sequence of Lecanicillium saksenae.</title>
        <authorList>
            <person name="Buettner E."/>
        </authorList>
    </citation>
    <scope>NUCLEOTIDE SEQUENCE</scope>
    <source>
        <strain evidence="1">VT-O1</strain>
    </source>
</reference>
<proteinExistence type="predicted"/>
<name>A0ACC1QHU1_9HYPO</name>
<evidence type="ECO:0000313" key="2">
    <source>
        <dbReference type="Proteomes" id="UP001148737"/>
    </source>
</evidence>
<dbReference type="Proteomes" id="UP001148737">
    <property type="component" value="Unassembled WGS sequence"/>
</dbReference>
<keyword evidence="2" id="KW-1185">Reference proteome</keyword>
<dbReference type="EMBL" id="JANAKD010001639">
    <property type="protein sequence ID" value="KAJ3477574.1"/>
    <property type="molecule type" value="Genomic_DNA"/>
</dbReference>
<comment type="caution">
    <text evidence="1">The sequence shown here is derived from an EMBL/GenBank/DDBJ whole genome shotgun (WGS) entry which is preliminary data.</text>
</comment>
<organism evidence="1 2">
    <name type="scientific">Lecanicillium saksenae</name>
    <dbReference type="NCBI Taxonomy" id="468837"/>
    <lineage>
        <taxon>Eukaryota</taxon>
        <taxon>Fungi</taxon>
        <taxon>Dikarya</taxon>
        <taxon>Ascomycota</taxon>
        <taxon>Pezizomycotina</taxon>
        <taxon>Sordariomycetes</taxon>
        <taxon>Hypocreomycetidae</taxon>
        <taxon>Hypocreales</taxon>
        <taxon>Cordycipitaceae</taxon>
        <taxon>Lecanicillium</taxon>
    </lineage>
</organism>
<evidence type="ECO:0000313" key="1">
    <source>
        <dbReference type="EMBL" id="KAJ3477574.1"/>
    </source>
</evidence>
<sequence length="119" mass="13540">MGAKDKKKNNEAKKAKKAEKQAKQANKGEKKAKSKQAKIEGSDAEDVDLDEVLEEYRRAQEQFLKITETEASIQKRLAQANNELEYSKTPGVHDLIIVNDDLETAYKELDAFIYKPLEQ</sequence>
<protein>
    <submittedName>
        <fullName evidence="1">Uncharacterized protein</fullName>
    </submittedName>
</protein>